<sequence>MVPVERGNADTLLAIIIDKVLPGTTIMSDLWSAYGGIKKLPVKYHHETVNHSQHSVDPNTGICTNGVESMWQKFKMKHKSRFGIDRGLLASYVEEFVWKREFGGEHCLYNLWKQIADMYPI</sequence>
<dbReference type="Pfam" id="PF12762">
    <property type="entry name" value="DDE_Tnp_IS1595"/>
    <property type="match status" value="1"/>
</dbReference>
<evidence type="ECO:0000313" key="3">
    <source>
        <dbReference type="Proteomes" id="UP000267096"/>
    </source>
</evidence>
<proteinExistence type="predicted"/>
<reference evidence="4" key="1">
    <citation type="submission" date="2017-02" db="UniProtKB">
        <authorList>
            <consortium name="WormBaseParasite"/>
        </authorList>
    </citation>
    <scope>IDENTIFICATION</scope>
</reference>
<reference evidence="2 3" key="2">
    <citation type="submission" date="2018-11" db="EMBL/GenBank/DDBJ databases">
        <authorList>
            <consortium name="Pathogen Informatics"/>
        </authorList>
    </citation>
    <scope>NUCLEOTIDE SEQUENCE [LARGE SCALE GENOMIC DNA]</scope>
</reference>
<dbReference type="SMART" id="SM01126">
    <property type="entry name" value="DDE_Tnp_IS1595"/>
    <property type="match status" value="1"/>
</dbReference>
<organism evidence="4">
    <name type="scientific">Anisakis simplex</name>
    <name type="common">Herring worm</name>
    <dbReference type="NCBI Taxonomy" id="6269"/>
    <lineage>
        <taxon>Eukaryota</taxon>
        <taxon>Metazoa</taxon>
        <taxon>Ecdysozoa</taxon>
        <taxon>Nematoda</taxon>
        <taxon>Chromadorea</taxon>
        <taxon>Rhabditida</taxon>
        <taxon>Spirurina</taxon>
        <taxon>Ascaridomorpha</taxon>
        <taxon>Ascaridoidea</taxon>
        <taxon>Anisakidae</taxon>
        <taxon>Anisakis</taxon>
        <taxon>Anisakis simplex complex</taxon>
    </lineage>
</organism>
<dbReference type="OrthoDB" id="5852597at2759"/>
<accession>A0A0M3KCT1</accession>
<dbReference type="InterPro" id="IPR053164">
    <property type="entry name" value="IS1016-like_transposase"/>
</dbReference>
<evidence type="ECO:0000313" key="2">
    <source>
        <dbReference type="EMBL" id="VDK63701.1"/>
    </source>
</evidence>
<feature type="domain" description="ISXO2-like transposase" evidence="1">
    <location>
        <begin position="1"/>
        <end position="101"/>
    </location>
</feature>
<dbReference type="WBParaSite" id="ASIM_0001878301-mRNA-1">
    <property type="protein sequence ID" value="ASIM_0001878301-mRNA-1"/>
    <property type="gene ID" value="ASIM_0001878301"/>
</dbReference>
<dbReference type="PANTHER" id="PTHR47163:SF2">
    <property type="entry name" value="SI:DKEY-17M8.2"/>
    <property type="match status" value="1"/>
</dbReference>
<keyword evidence="3" id="KW-1185">Reference proteome</keyword>
<dbReference type="EMBL" id="UYRR01035143">
    <property type="protein sequence ID" value="VDK63701.1"/>
    <property type="molecule type" value="Genomic_DNA"/>
</dbReference>
<name>A0A0M3KCT1_ANISI</name>
<evidence type="ECO:0000313" key="4">
    <source>
        <dbReference type="WBParaSite" id="ASIM_0001878301-mRNA-1"/>
    </source>
</evidence>
<dbReference type="Proteomes" id="UP000267096">
    <property type="component" value="Unassembled WGS sequence"/>
</dbReference>
<dbReference type="InterPro" id="IPR024445">
    <property type="entry name" value="Tnp_ISXO2-like"/>
</dbReference>
<evidence type="ECO:0000259" key="1">
    <source>
        <dbReference type="SMART" id="SM01126"/>
    </source>
</evidence>
<dbReference type="AlphaFoldDB" id="A0A0M3KCT1"/>
<dbReference type="PANTHER" id="PTHR47163">
    <property type="entry name" value="DDE_TNP_IS1595 DOMAIN-CONTAINING PROTEIN"/>
    <property type="match status" value="1"/>
</dbReference>
<gene>
    <name evidence="2" type="ORF">ASIM_LOCUS18179</name>
</gene>
<protein>
    <submittedName>
        <fullName evidence="4">DDE_Tnp_IS1595 domain-containing protein</fullName>
    </submittedName>
</protein>